<name>A0A090LFP7_STRRB</name>
<dbReference type="EMBL" id="LN609529">
    <property type="protein sequence ID" value="CEF66310.1"/>
    <property type="molecule type" value="Genomic_DNA"/>
</dbReference>
<keyword evidence="3" id="KW-1185">Reference proteome</keyword>
<dbReference type="RefSeq" id="XP_024505510.1">
    <property type="nucleotide sequence ID" value="XM_024651877.1"/>
</dbReference>
<reference evidence="4" key="2">
    <citation type="submission" date="2020-12" db="UniProtKB">
        <authorList>
            <consortium name="WormBaseParasite"/>
        </authorList>
    </citation>
    <scope>IDENTIFICATION</scope>
</reference>
<keyword evidence="1" id="KW-0812">Transmembrane</keyword>
<sequence>MDDFEKSDNNVREPITIRLYAGICVIGILGFVGFIINLFIEEYVILGSIISPVILISLIFLTYNWLAVFIYQMTRRHTFVIDFGYVLNQGLDVTSSNNIPYSVELKAAMYPPTAKTYNFGSCTTPDNLSEPLLEIEKNKYKENRYKNRKKAIPAPHNI</sequence>
<dbReference type="AlphaFoldDB" id="A0A090LFP7"/>
<organism evidence="2">
    <name type="scientific">Strongyloides ratti</name>
    <name type="common">Parasitic roundworm</name>
    <dbReference type="NCBI Taxonomy" id="34506"/>
    <lineage>
        <taxon>Eukaryota</taxon>
        <taxon>Metazoa</taxon>
        <taxon>Ecdysozoa</taxon>
        <taxon>Nematoda</taxon>
        <taxon>Chromadorea</taxon>
        <taxon>Rhabditida</taxon>
        <taxon>Tylenchina</taxon>
        <taxon>Panagrolaimomorpha</taxon>
        <taxon>Strongyloidoidea</taxon>
        <taxon>Strongyloididae</taxon>
        <taxon>Strongyloides</taxon>
    </lineage>
</organism>
<dbReference type="WBParaSite" id="SRAE_2000098000.1">
    <property type="protein sequence ID" value="SRAE_2000098000.1"/>
    <property type="gene ID" value="WBGene00261180"/>
</dbReference>
<evidence type="ECO:0000313" key="2">
    <source>
        <dbReference type="EMBL" id="CEF66310.1"/>
    </source>
</evidence>
<proteinExistence type="predicted"/>
<dbReference type="Proteomes" id="UP000035682">
    <property type="component" value="Unplaced"/>
</dbReference>
<evidence type="ECO:0000256" key="1">
    <source>
        <dbReference type="SAM" id="Phobius"/>
    </source>
</evidence>
<keyword evidence="1" id="KW-1133">Transmembrane helix</keyword>
<dbReference type="GeneID" id="36378674"/>
<dbReference type="CTD" id="36378674"/>
<protein>
    <submittedName>
        <fullName evidence="2 4">Uncharacterized protein</fullName>
    </submittedName>
</protein>
<reference evidence="2 3" key="1">
    <citation type="submission" date="2014-09" db="EMBL/GenBank/DDBJ databases">
        <authorList>
            <person name="Martin A.A."/>
        </authorList>
    </citation>
    <scope>NUCLEOTIDE SEQUENCE</scope>
    <source>
        <strain evidence="3">ED321</strain>
        <strain evidence="2">ED321 Heterogonic</strain>
    </source>
</reference>
<keyword evidence="1" id="KW-0472">Membrane</keyword>
<feature type="transmembrane region" description="Helical" evidence="1">
    <location>
        <begin position="46"/>
        <end position="71"/>
    </location>
</feature>
<evidence type="ECO:0000313" key="3">
    <source>
        <dbReference type="Proteomes" id="UP000035682"/>
    </source>
</evidence>
<feature type="transmembrane region" description="Helical" evidence="1">
    <location>
        <begin position="20"/>
        <end position="40"/>
    </location>
</feature>
<evidence type="ECO:0000313" key="4">
    <source>
        <dbReference type="WBParaSite" id="SRAE_2000098000.1"/>
    </source>
</evidence>
<accession>A0A090LFP7</accession>
<evidence type="ECO:0000313" key="5">
    <source>
        <dbReference type="WormBase" id="SRAE_2000098000"/>
    </source>
</evidence>
<gene>
    <name evidence="2 4 5" type="ORF">SRAE_2000098000</name>
</gene>
<dbReference type="WormBase" id="SRAE_2000098000">
    <property type="protein sequence ID" value="SRP08438"/>
    <property type="gene ID" value="WBGene00261180"/>
</dbReference>